<dbReference type="AlphaFoldDB" id="A0A1H7JKB8"/>
<protein>
    <submittedName>
        <fullName evidence="1">Uncharacterized protein</fullName>
    </submittedName>
</protein>
<accession>A0A1H7JKB8</accession>
<proteinExistence type="predicted"/>
<reference evidence="2" key="1">
    <citation type="submission" date="2016-10" db="EMBL/GenBank/DDBJ databases">
        <authorList>
            <person name="Varghese N."/>
            <person name="Submissions S."/>
        </authorList>
    </citation>
    <scope>NUCLEOTIDE SEQUENCE [LARGE SCALE GENOMIC DNA]</scope>
    <source>
        <strain evidence="2">DSM 18733</strain>
    </source>
</reference>
<dbReference type="RefSeq" id="WP_093319497.1">
    <property type="nucleotide sequence ID" value="NZ_FOAF01000001.1"/>
</dbReference>
<dbReference type="STRING" id="407022.SAMN05661044_01047"/>
<name>A0A1H7JKB8_OLID1</name>
<keyword evidence="2" id="KW-1185">Reference proteome</keyword>
<dbReference type="EMBL" id="FOAF01000001">
    <property type="protein sequence ID" value="SEK75053.1"/>
    <property type="molecule type" value="Genomic_DNA"/>
</dbReference>
<sequence>MNTNQATYNLIATHWPAFIRGSQSAFTVIYNNSFDALYRYSLKFIQDEEGLQDVIQNPGW</sequence>
<gene>
    <name evidence="1" type="ORF">SAMN05661044_01047</name>
</gene>
<evidence type="ECO:0000313" key="1">
    <source>
        <dbReference type="EMBL" id="SEK75053.1"/>
    </source>
</evidence>
<evidence type="ECO:0000313" key="2">
    <source>
        <dbReference type="Proteomes" id="UP000199421"/>
    </source>
</evidence>
<organism evidence="1 2">
    <name type="scientific">Olivibacter domesticus</name>
    <name type="common">Pseudosphingobacterium domesticum</name>
    <dbReference type="NCBI Taxonomy" id="407022"/>
    <lineage>
        <taxon>Bacteria</taxon>
        <taxon>Pseudomonadati</taxon>
        <taxon>Bacteroidota</taxon>
        <taxon>Sphingobacteriia</taxon>
        <taxon>Sphingobacteriales</taxon>
        <taxon>Sphingobacteriaceae</taxon>
        <taxon>Olivibacter</taxon>
    </lineage>
</organism>
<dbReference type="OrthoDB" id="9150024at2"/>
<dbReference type="Proteomes" id="UP000199421">
    <property type="component" value="Unassembled WGS sequence"/>
</dbReference>